<accession>A0A9P6XHK9</accession>
<dbReference type="AlphaFoldDB" id="A0A9P6XHK9"/>
<evidence type="ECO:0000313" key="2">
    <source>
        <dbReference type="Proteomes" id="UP000716291"/>
    </source>
</evidence>
<keyword evidence="2" id="KW-1185">Reference proteome</keyword>
<dbReference type="Proteomes" id="UP000716291">
    <property type="component" value="Unassembled WGS sequence"/>
</dbReference>
<sequence>MFSQSRLYGKMLTIDKRTLKTNRLHFRQDNLCQNRPSRNSTPTKSHSMRCLNMHRRLQLPETTLDISSFLLNKLSNQTPHSFQAVLPWFLQWPIICTILYEPNYLAMKKFRFHRRIILGKYSDSFPNFSR</sequence>
<name>A0A9P6XHK9_RHIOR</name>
<protein>
    <submittedName>
        <fullName evidence="1">Uncharacterized protein</fullName>
    </submittedName>
</protein>
<evidence type="ECO:0000313" key="1">
    <source>
        <dbReference type="EMBL" id="KAG1314056.1"/>
    </source>
</evidence>
<gene>
    <name evidence="1" type="ORF">G6F64_001761</name>
</gene>
<proteinExistence type="predicted"/>
<reference evidence="1" key="1">
    <citation type="journal article" date="2020" name="Microb. Genom.">
        <title>Genetic diversity of clinical and environmental Mucorales isolates obtained from an investigation of mucormycosis cases among solid organ transplant recipients.</title>
        <authorList>
            <person name="Nguyen M.H."/>
            <person name="Kaul D."/>
            <person name="Muto C."/>
            <person name="Cheng S.J."/>
            <person name="Richter R.A."/>
            <person name="Bruno V.M."/>
            <person name="Liu G."/>
            <person name="Beyhan S."/>
            <person name="Sundermann A.J."/>
            <person name="Mounaud S."/>
            <person name="Pasculle A.W."/>
            <person name="Nierman W.C."/>
            <person name="Driscoll E."/>
            <person name="Cumbie R."/>
            <person name="Clancy C.J."/>
            <person name="Dupont C.L."/>
        </authorList>
    </citation>
    <scope>NUCLEOTIDE SEQUENCE</scope>
    <source>
        <strain evidence="1">GL11</strain>
    </source>
</reference>
<comment type="caution">
    <text evidence="1">The sequence shown here is derived from an EMBL/GenBank/DDBJ whole genome shotgun (WGS) entry which is preliminary data.</text>
</comment>
<organism evidence="1 2">
    <name type="scientific">Rhizopus oryzae</name>
    <name type="common">Mucormycosis agent</name>
    <name type="synonym">Rhizopus arrhizus var. delemar</name>
    <dbReference type="NCBI Taxonomy" id="64495"/>
    <lineage>
        <taxon>Eukaryota</taxon>
        <taxon>Fungi</taxon>
        <taxon>Fungi incertae sedis</taxon>
        <taxon>Mucoromycota</taxon>
        <taxon>Mucoromycotina</taxon>
        <taxon>Mucoromycetes</taxon>
        <taxon>Mucorales</taxon>
        <taxon>Mucorineae</taxon>
        <taxon>Rhizopodaceae</taxon>
        <taxon>Rhizopus</taxon>
    </lineage>
</organism>
<dbReference type="EMBL" id="JAANQT010000141">
    <property type="protein sequence ID" value="KAG1314056.1"/>
    <property type="molecule type" value="Genomic_DNA"/>
</dbReference>